<proteinExistence type="predicted"/>
<protein>
    <submittedName>
        <fullName evidence="1">Uncharacterized protein</fullName>
    </submittedName>
</protein>
<evidence type="ECO:0000313" key="2">
    <source>
        <dbReference type="Proteomes" id="UP001241110"/>
    </source>
</evidence>
<dbReference type="AlphaFoldDB" id="A0AAE3QWH5"/>
<dbReference type="EMBL" id="JASJOS010000015">
    <property type="protein sequence ID" value="MDJ1484510.1"/>
    <property type="molecule type" value="Genomic_DNA"/>
</dbReference>
<name>A0AAE3QWH5_9BACT</name>
<dbReference type="Proteomes" id="UP001241110">
    <property type="component" value="Unassembled WGS sequence"/>
</dbReference>
<reference evidence="1" key="1">
    <citation type="submission" date="2023-05" db="EMBL/GenBank/DDBJ databases">
        <authorList>
            <person name="Zhang X."/>
        </authorList>
    </citation>
    <scope>NUCLEOTIDE SEQUENCE</scope>
    <source>
        <strain evidence="1">YF14B1</strain>
    </source>
</reference>
<evidence type="ECO:0000313" key="1">
    <source>
        <dbReference type="EMBL" id="MDJ1484510.1"/>
    </source>
</evidence>
<gene>
    <name evidence="1" type="ORF">QNI16_28690</name>
</gene>
<sequence>MEGEAVSSFSFLVYYIVGKDVGLFGTNKINQTDPGNPAIKDPVGTAI</sequence>
<dbReference type="RefSeq" id="WP_313985914.1">
    <property type="nucleotide sequence ID" value="NZ_JASJOS010000015.1"/>
</dbReference>
<accession>A0AAE3QWH5</accession>
<comment type="caution">
    <text evidence="1">The sequence shown here is derived from an EMBL/GenBank/DDBJ whole genome shotgun (WGS) entry which is preliminary data.</text>
</comment>
<organism evidence="1 2">
    <name type="scientific">Xanthocytophaga flava</name>
    <dbReference type="NCBI Taxonomy" id="3048013"/>
    <lineage>
        <taxon>Bacteria</taxon>
        <taxon>Pseudomonadati</taxon>
        <taxon>Bacteroidota</taxon>
        <taxon>Cytophagia</taxon>
        <taxon>Cytophagales</taxon>
        <taxon>Rhodocytophagaceae</taxon>
        <taxon>Xanthocytophaga</taxon>
    </lineage>
</organism>